<dbReference type="EMBL" id="HACA01004711">
    <property type="protein sequence ID" value="CDW22072.1"/>
    <property type="molecule type" value="Transcribed_RNA"/>
</dbReference>
<evidence type="ECO:0000313" key="1">
    <source>
        <dbReference type="EMBL" id="CDW22072.1"/>
    </source>
</evidence>
<proteinExistence type="predicted"/>
<accession>A0A0K2T919</accession>
<organism evidence="1">
    <name type="scientific">Lepeophtheirus salmonis</name>
    <name type="common">Salmon louse</name>
    <name type="synonym">Caligus salmonis</name>
    <dbReference type="NCBI Taxonomy" id="72036"/>
    <lineage>
        <taxon>Eukaryota</taxon>
        <taxon>Metazoa</taxon>
        <taxon>Ecdysozoa</taxon>
        <taxon>Arthropoda</taxon>
        <taxon>Crustacea</taxon>
        <taxon>Multicrustacea</taxon>
        <taxon>Hexanauplia</taxon>
        <taxon>Copepoda</taxon>
        <taxon>Siphonostomatoida</taxon>
        <taxon>Caligidae</taxon>
        <taxon>Lepeophtheirus</taxon>
    </lineage>
</organism>
<sequence length="50" mass="5718">MVRNLVWGHFDVDYVDKCLEKSGGKKFHVGETIDPISPLPPLRDNLQSKH</sequence>
<reference evidence="1" key="1">
    <citation type="submission" date="2014-05" db="EMBL/GenBank/DDBJ databases">
        <authorList>
            <person name="Chronopoulou M."/>
        </authorList>
    </citation>
    <scope>NUCLEOTIDE SEQUENCE</scope>
    <source>
        <tissue evidence="1">Whole organism</tissue>
    </source>
</reference>
<name>A0A0K2T919_LEPSM</name>
<dbReference type="AlphaFoldDB" id="A0A0K2T919"/>
<protein>
    <submittedName>
        <fullName evidence="1">Uncharacterized protein</fullName>
    </submittedName>
</protein>